<dbReference type="PANTHER" id="PTHR10582:SF2">
    <property type="entry name" value="INACTIVE"/>
    <property type="match status" value="1"/>
</dbReference>
<feature type="transmembrane region" description="Helical" evidence="2">
    <location>
        <begin position="1041"/>
        <end position="1065"/>
    </location>
</feature>
<protein>
    <submittedName>
        <fullName evidence="3">7251_t:CDS:1</fullName>
    </submittedName>
</protein>
<feature type="transmembrane region" description="Helical" evidence="2">
    <location>
        <begin position="832"/>
        <end position="852"/>
    </location>
</feature>
<evidence type="ECO:0000256" key="2">
    <source>
        <dbReference type="SAM" id="Phobius"/>
    </source>
</evidence>
<comment type="caution">
    <text evidence="3">The sequence shown here is derived from an EMBL/GenBank/DDBJ whole genome shotgun (WGS) entry which is preliminary data.</text>
</comment>
<keyword evidence="4" id="KW-1185">Reference proteome</keyword>
<accession>A0A9W4SIA1</accession>
<dbReference type="GO" id="GO:0005216">
    <property type="term" value="F:monoatomic ion channel activity"/>
    <property type="evidence" value="ECO:0007669"/>
    <property type="project" value="InterPro"/>
</dbReference>
<evidence type="ECO:0000313" key="3">
    <source>
        <dbReference type="EMBL" id="CAI2170783.1"/>
    </source>
</evidence>
<dbReference type="SUPFAM" id="SSF50978">
    <property type="entry name" value="WD40 repeat-like"/>
    <property type="match status" value="1"/>
</dbReference>
<dbReference type="InterPro" id="IPR036322">
    <property type="entry name" value="WD40_repeat_dom_sf"/>
</dbReference>
<dbReference type="GO" id="GO:0005886">
    <property type="term" value="C:plasma membrane"/>
    <property type="evidence" value="ECO:0007669"/>
    <property type="project" value="TreeGrafter"/>
</dbReference>
<keyword evidence="2" id="KW-0472">Membrane</keyword>
<name>A0A9W4SIA1_9GLOM</name>
<organism evidence="3 4">
    <name type="scientific">Funneliformis geosporum</name>
    <dbReference type="NCBI Taxonomy" id="1117311"/>
    <lineage>
        <taxon>Eukaryota</taxon>
        <taxon>Fungi</taxon>
        <taxon>Fungi incertae sedis</taxon>
        <taxon>Mucoromycota</taxon>
        <taxon>Glomeromycotina</taxon>
        <taxon>Glomeromycetes</taxon>
        <taxon>Glomerales</taxon>
        <taxon>Glomeraceae</taxon>
        <taxon>Funneliformis</taxon>
    </lineage>
</organism>
<keyword evidence="2" id="KW-0812">Transmembrane</keyword>
<feature type="transmembrane region" description="Helical" evidence="2">
    <location>
        <begin position="864"/>
        <end position="883"/>
    </location>
</feature>
<keyword evidence="1" id="KW-0677">Repeat</keyword>
<feature type="transmembrane region" description="Helical" evidence="2">
    <location>
        <begin position="895"/>
        <end position="917"/>
    </location>
</feature>
<feature type="transmembrane region" description="Helical" evidence="2">
    <location>
        <begin position="1011"/>
        <end position="1029"/>
    </location>
</feature>
<dbReference type="PANTHER" id="PTHR10582">
    <property type="entry name" value="TRANSIENT RECEPTOR POTENTIAL ION CHANNEL PROTEIN"/>
    <property type="match status" value="1"/>
</dbReference>
<dbReference type="OrthoDB" id="2433234at2759"/>
<feature type="transmembrane region" description="Helical" evidence="2">
    <location>
        <begin position="971"/>
        <end position="990"/>
    </location>
</feature>
<dbReference type="GO" id="GO:0098703">
    <property type="term" value="P:calcium ion import across plasma membrane"/>
    <property type="evidence" value="ECO:0007669"/>
    <property type="project" value="TreeGrafter"/>
</dbReference>
<dbReference type="AlphaFoldDB" id="A0A9W4SIA1"/>
<dbReference type="Proteomes" id="UP001153678">
    <property type="component" value="Unassembled WGS sequence"/>
</dbReference>
<sequence>MNSDGSKIMEDDSSDYIAISPDGSYSATFNSESYELKIYDVKKFNNDDNNITPPIHTIDLRKEINTSANYYYSLAISDYDQLYVYVAVSRFCENTGLIDNADTEKGFGTIDNRGGVVRFLSNCKSKKPDILNEFTKLISMNSSGLEEYEFPTITQVKIDNLYQIYPCTRFLYNIVEKNYLFVQDYKNQRLELYNLQSLDLELICRQRDDISSFSHARENPIFSISKNGHLLAYCNGSKSITIHLMENGLEITTKEFLYAYKILLISFIDDDERLFVVAEDDKFTLKIYIWDIFTSKEIFKIDVEDGITDIFSSLQKYDNHSIACSSGKILALQGGEICSVLELSVFEHKLRPSEEPQELRSIVINQAEKSSFESDQIHKLDGTGLPGLPKEEPRSSVLNVSEPWIHEKQRIRISFLDENVQLIIGKTTVQVWSNDKDLDYIWVNLSNKNIIVESLKIGKHEFNLDLSWDVSNNERNETGEDKHNIHWPNKIHVLKDACVAMEYLYKRKDEPVGIERLTKYKDLVAGTERLIKKCIKEHPGLWSLSEVRYDIMANIIRSKNISLLDQILFDLKVTDGKKTRVSRYLHIPREKKWFMEDEESDLKLAIKESSGGHRRDKVIVAMLLEYYSNNAEKDTGWMFTLTKALPLLQSDFESYLKELFYKPCFGSKEENVDSRFVDQNKLYKGYKSQICSLNVRPRLLLVPKKCSLWNKFMTNPLKWIPNILKYIQKPNVIIQTERKQVKTTTLRVVPLPDFTVYQNETDKTDKTPNHLIIIKFIRLMIWPRGYVNKKKYYSPFLQLINKKEGGLLYELYDNPAMEACINFKWQAAQYHFLRQFFLFIAFSLSFAIISGIIRNPHVYPSDQYIAYIIFFYLGYYLLAEEIVQCKHETLQRYFSIYNLLDVVSILLAIATMIFFLAGNNDNIDGQRNLVITQAFAVLLLWLELLCLTRYFEGTAIYISMILNILKAIWPFLIFMLMTTVAFGHAMHIVLNNPKIIDVKPKGDINVDDHAENYYSSFVYSIYGAYFWALGRWDQLENWDFWPVYAISIAASVLLVIIMQNLLITFMSGVYEIAKQNGKLAVLGYRADLIANYETVDKPTGSYRGNPRYIYYVGSSEYQEEWLDKAENYRKTHTSLLFDDVISQGLSDDNYVTNESQDVKQDEIKSLQDVVGKLHSLEDKIEKLTRLLILKET</sequence>
<evidence type="ECO:0000313" key="4">
    <source>
        <dbReference type="Proteomes" id="UP001153678"/>
    </source>
</evidence>
<proteinExistence type="predicted"/>
<dbReference type="EMBL" id="CAMKVN010000742">
    <property type="protein sequence ID" value="CAI2170783.1"/>
    <property type="molecule type" value="Genomic_DNA"/>
</dbReference>
<dbReference type="InterPro" id="IPR024862">
    <property type="entry name" value="TRPV"/>
</dbReference>
<gene>
    <name evidence="3" type="ORF">FWILDA_LOCUS4750</name>
</gene>
<evidence type="ECO:0000256" key="1">
    <source>
        <dbReference type="ARBA" id="ARBA00022737"/>
    </source>
</evidence>
<keyword evidence="2" id="KW-1133">Transmembrane helix</keyword>
<feature type="transmembrane region" description="Helical" evidence="2">
    <location>
        <begin position="929"/>
        <end position="951"/>
    </location>
</feature>
<reference evidence="3" key="1">
    <citation type="submission" date="2022-08" db="EMBL/GenBank/DDBJ databases">
        <authorList>
            <person name="Kallberg Y."/>
            <person name="Tangrot J."/>
            <person name="Rosling A."/>
        </authorList>
    </citation>
    <scope>NUCLEOTIDE SEQUENCE</scope>
    <source>
        <strain evidence="3">Wild A</strain>
    </source>
</reference>